<proteinExistence type="predicted"/>
<comment type="caution">
    <text evidence="2">The sequence shown here is derived from an EMBL/GenBank/DDBJ whole genome shotgun (WGS) entry which is preliminary data.</text>
</comment>
<sequence length="164" mass="18192">MGGRTCCCGNCTVGQGTLTIAILNILGGIFSIIRNSIGVNEMINNPDQIKDFSFQKYQNQYIAFAGIQLFVGVVYLILSGCMVQGYRSRDHHWIMPWLVWSVISLALFSFGVVGVFFFMAFRMQFLAGVFIVVTCAVCIAVQTYFVLVVKHFVDELKGGDCEAT</sequence>
<keyword evidence="1" id="KW-0472">Membrane</keyword>
<dbReference type="Proteomes" id="UP000198287">
    <property type="component" value="Unassembled WGS sequence"/>
</dbReference>
<keyword evidence="1" id="KW-0812">Transmembrane</keyword>
<feature type="transmembrane region" description="Helical" evidence="1">
    <location>
        <begin position="61"/>
        <end position="85"/>
    </location>
</feature>
<feature type="transmembrane region" description="Helical" evidence="1">
    <location>
        <begin position="125"/>
        <end position="147"/>
    </location>
</feature>
<dbReference type="OrthoDB" id="7457895at2759"/>
<keyword evidence="3" id="KW-1185">Reference proteome</keyword>
<evidence type="ECO:0000313" key="2">
    <source>
        <dbReference type="EMBL" id="OXA42544.1"/>
    </source>
</evidence>
<evidence type="ECO:0000256" key="1">
    <source>
        <dbReference type="SAM" id="Phobius"/>
    </source>
</evidence>
<dbReference type="AlphaFoldDB" id="A0A226DCI7"/>
<reference evidence="2 3" key="1">
    <citation type="submission" date="2015-12" db="EMBL/GenBank/DDBJ databases">
        <title>The genome of Folsomia candida.</title>
        <authorList>
            <person name="Faddeeva A."/>
            <person name="Derks M.F."/>
            <person name="Anvar Y."/>
            <person name="Smit S."/>
            <person name="Van Straalen N."/>
            <person name="Roelofs D."/>
        </authorList>
    </citation>
    <scope>NUCLEOTIDE SEQUENCE [LARGE SCALE GENOMIC DNA]</scope>
    <source>
        <strain evidence="2 3">VU population</strain>
        <tissue evidence="2">Whole body</tissue>
    </source>
</reference>
<name>A0A226DCI7_FOLCA</name>
<evidence type="ECO:0000313" key="3">
    <source>
        <dbReference type="Proteomes" id="UP000198287"/>
    </source>
</evidence>
<feature type="transmembrane region" description="Helical" evidence="1">
    <location>
        <begin position="97"/>
        <end position="119"/>
    </location>
</feature>
<keyword evidence="1" id="KW-1133">Transmembrane helix</keyword>
<accession>A0A226DCI7</accession>
<organism evidence="2 3">
    <name type="scientific">Folsomia candida</name>
    <name type="common">Springtail</name>
    <dbReference type="NCBI Taxonomy" id="158441"/>
    <lineage>
        <taxon>Eukaryota</taxon>
        <taxon>Metazoa</taxon>
        <taxon>Ecdysozoa</taxon>
        <taxon>Arthropoda</taxon>
        <taxon>Hexapoda</taxon>
        <taxon>Collembola</taxon>
        <taxon>Entomobryomorpha</taxon>
        <taxon>Isotomoidea</taxon>
        <taxon>Isotomidae</taxon>
        <taxon>Proisotominae</taxon>
        <taxon>Folsomia</taxon>
    </lineage>
</organism>
<gene>
    <name evidence="2" type="ORF">Fcan01_22755</name>
</gene>
<dbReference type="OMA" id="QYIAFAG"/>
<protein>
    <submittedName>
        <fullName evidence="2">Uncharacterized protein</fullName>
    </submittedName>
</protein>
<dbReference type="EMBL" id="LNIX01000026">
    <property type="protein sequence ID" value="OXA42544.1"/>
    <property type="molecule type" value="Genomic_DNA"/>
</dbReference>